<dbReference type="EMBL" id="CM039433">
    <property type="protein sequence ID" value="KAI4327683.1"/>
    <property type="molecule type" value="Genomic_DNA"/>
</dbReference>
<keyword evidence="2" id="KW-1185">Reference proteome</keyword>
<evidence type="ECO:0000313" key="1">
    <source>
        <dbReference type="EMBL" id="KAI4327683.1"/>
    </source>
</evidence>
<proteinExistence type="predicted"/>
<evidence type="ECO:0000313" key="2">
    <source>
        <dbReference type="Proteomes" id="UP000828941"/>
    </source>
</evidence>
<sequence>MALIKTPYANSFAFLNSDEDEAQLVERVSALLNGNGTQKERPDAEQNRNPNGGYQQWVKQDEEKEMKAPSDNGSDDSWQHVRSRKGRSGAVKRDQQGQIGNHGYYQGRGRGRGKGATFRTFGKGNHNRQQLGADAGSEFTSSGKNGSCDGDDGHRGKPPPSTNPQALEDLKKTNQERVVNPDDSYNMKSQDELVNVKSSTKPNKDKKPVRRPTTLTIDDFFPAPKGRRIPPKRNNKKHMEVTPHKTTQEPEQVSDVLDLYDGVFPVLTAPQRA</sequence>
<dbReference type="Proteomes" id="UP000828941">
    <property type="component" value="Chromosome 8"/>
</dbReference>
<protein>
    <submittedName>
        <fullName evidence="1">Uncharacterized protein</fullName>
    </submittedName>
</protein>
<gene>
    <name evidence="1" type="ORF">L6164_020112</name>
</gene>
<comment type="caution">
    <text evidence="1">The sequence shown here is derived from an EMBL/GenBank/DDBJ whole genome shotgun (WGS) entry which is preliminary data.</text>
</comment>
<organism evidence="1 2">
    <name type="scientific">Bauhinia variegata</name>
    <name type="common">Purple orchid tree</name>
    <name type="synonym">Phanera variegata</name>
    <dbReference type="NCBI Taxonomy" id="167791"/>
    <lineage>
        <taxon>Eukaryota</taxon>
        <taxon>Viridiplantae</taxon>
        <taxon>Streptophyta</taxon>
        <taxon>Embryophyta</taxon>
        <taxon>Tracheophyta</taxon>
        <taxon>Spermatophyta</taxon>
        <taxon>Magnoliopsida</taxon>
        <taxon>eudicotyledons</taxon>
        <taxon>Gunneridae</taxon>
        <taxon>Pentapetalae</taxon>
        <taxon>rosids</taxon>
        <taxon>fabids</taxon>
        <taxon>Fabales</taxon>
        <taxon>Fabaceae</taxon>
        <taxon>Cercidoideae</taxon>
        <taxon>Cercideae</taxon>
        <taxon>Bauhiniinae</taxon>
        <taxon>Bauhinia</taxon>
    </lineage>
</organism>
<accession>A0ACB9MUE2</accession>
<reference evidence="1 2" key="1">
    <citation type="journal article" date="2022" name="DNA Res.">
        <title>Chromosomal-level genome assembly of the orchid tree Bauhinia variegata (Leguminosae; Cercidoideae) supports the allotetraploid origin hypothesis of Bauhinia.</title>
        <authorList>
            <person name="Zhong Y."/>
            <person name="Chen Y."/>
            <person name="Zheng D."/>
            <person name="Pang J."/>
            <person name="Liu Y."/>
            <person name="Luo S."/>
            <person name="Meng S."/>
            <person name="Qian L."/>
            <person name="Wei D."/>
            <person name="Dai S."/>
            <person name="Zhou R."/>
        </authorList>
    </citation>
    <scope>NUCLEOTIDE SEQUENCE [LARGE SCALE GENOMIC DNA]</scope>
    <source>
        <strain evidence="1">BV-YZ2020</strain>
    </source>
</reference>
<name>A0ACB9MUE2_BAUVA</name>